<proteinExistence type="predicted"/>
<protein>
    <submittedName>
        <fullName evidence="3">Uncharacterized protein</fullName>
    </submittedName>
</protein>
<organism evidence="3 4">
    <name type="scientific">Phytophthora fragariae</name>
    <dbReference type="NCBI Taxonomy" id="53985"/>
    <lineage>
        <taxon>Eukaryota</taxon>
        <taxon>Sar</taxon>
        <taxon>Stramenopiles</taxon>
        <taxon>Oomycota</taxon>
        <taxon>Peronosporomycetes</taxon>
        <taxon>Peronosporales</taxon>
        <taxon>Peronosporaceae</taxon>
        <taxon>Phytophthora</taxon>
    </lineage>
</organism>
<evidence type="ECO:0000313" key="2">
    <source>
        <dbReference type="EMBL" id="KAE9094880.1"/>
    </source>
</evidence>
<comment type="caution">
    <text evidence="3">The sequence shown here is derived from an EMBL/GenBank/DDBJ whole genome shotgun (WGS) entry which is preliminary data.</text>
</comment>
<name>A0A6A4DDN5_9STRA</name>
<dbReference type="Proteomes" id="UP000441208">
    <property type="component" value="Unassembled WGS sequence"/>
</dbReference>
<evidence type="ECO:0000313" key="4">
    <source>
        <dbReference type="Proteomes" id="UP000437068"/>
    </source>
</evidence>
<evidence type="ECO:0000313" key="6">
    <source>
        <dbReference type="Proteomes" id="UP000488956"/>
    </source>
</evidence>
<sequence length="50" mass="5555">MYLSRVGTVVTVSGTVLTVLVTRQSTCELLFEEQLVEDELTVQSSDFSED</sequence>
<dbReference type="Proteomes" id="UP000488956">
    <property type="component" value="Unassembled WGS sequence"/>
</dbReference>
<dbReference type="AlphaFoldDB" id="A0A6A4DDN5"/>
<evidence type="ECO:0000313" key="5">
    <source>
        <dbReference type="Proteomes" id="UP000441208"/>
    </source>
</evidence>
<dbReference type="EMBL" id="QXFZ01001214">
    <property type="protein sequence ID" value="KAE9094634.1"/>
    <property type="molecule type" value="Genomic_DNA"/>
</dbReference>
<gene>
    <name evidence="3" type="ORF">PF001_g12055</name>
    <name evidence="1" type="ORF">PF007_g17690</name>
    <name evidence="2" type="ORF">PF010_g16928</name>
</gene>
<accession>A0A6A4DDN5</accession>
<dbReference type="EMBL" id="QXFX01001189">
    <property type="protein sequence ID" value="KAE9094880.1"/>
    <property type="molecule type" value="Genomic_DNA"/>
</dbReference>
<reference evidence="4 5" key="1">
    <citation type="submission" date="2018-08" db="EMBL/GenBank/DDBJ databases">
        <title>Genomic investigation of the strawberry pathogen Phytophthora fragariae indicates pathogenicity is determined by transcriptional variation in three key races.</title>
        <authorList>
            <person name="Adams T.M."/>
            <person name="Armitage A.D."/>
            <person name="Sobczyk M.K."/>
            <person name="Bates H.J."/>
            <person name="Dunwell J.M."/>
            <person name="Nellist C.F."/>
            <person name="Harrison R.J."/>
        </authorList>
    </citation>
    <scope>NUCLEOTIDE SEQUENCE [LARGE SCALE GENOMIC DNA]</scope>
    <source>
        <strain evidence="3 4">A4</strain>
        <strain evidence="1 5">NOV-71</strain>
        <strain evidence="2 6">ONT-3</strain>
    </source>
</reference>
<evidence type="ECO:0000313" key="3">
    <source>
        <dbReference type="EMBL" id="KAE9306579.1"/>
    </source>
</evidence>
<dbReference type="EMBL" id="QXGE01000658">
    <property type="protein sequence ID" value="KAE9306579.1"/>
    <property type="molecule type" value="Genomic_DNA"/>
</dbReference>
<evidence type="ECO:0000313" key="1">
    <source>
        <dbReference type="EMBL" id="KAE9094634.1"/>
    </source>
</evidence>
<dbReference type="Proteomes" id="UP000437068">
    <property type="component" value="Unassembled WGS sequence"/>
</dbReference>